<dbReference type="InterPro" id="IPR020094">
    <property type="entry name" value="TruA/RsuA/RluB/E/F_N"/>
</dbReference>
<dbReference type="InterPro" id="IPR002942">
    <property type="entry name" value="S4_RNA-bd"/>
</dbReference>
<dbReference type="InterPro" id="IPR020103">
    <property type="entry name" value="PsdUridine_synth_cat_dom_sf"/>
</dbReference>
<dbReference type="Proteomes" id="UP000243579">
    <property type="component" value="Unassembled WGS sequence"/>
</dbReference>
<accession>A0A1V9YPY2</accession>
<dbReference type="InterPro" id="IPR018496">
    <property type="entry name" value="PsdUridine_synth_RsuA/RluB_CS"/>
</dbReference>
<protein>
    <submittedName>
        <fullName evidence="6">RNA pseudouridine synthase</fullName>
    </submittedName>
</protein>
<dbReference type="STRING" id="1202772.A0A1V9YPY2"/>
<keyword evidence="2 4" id="KW-0694">RNA-binding</keyword>
<comment type="similarity">
    <text evidence="1">Belongs to the pseudouridine synthase RsuA family.</text>
</comment>
<gene>
    <name evidence="6" type="ORF">ACHHYP_08129</name>
</gene>
<dbReference type="NCBIfam" id="TIGR00093">
    <property type="entry name" value="pseudouridine synthase"/>
    <property type="match status" value="1"/>
</dbReference>
<evidence type="ECO:0000256" key="4">
    <source>
        <dbReference type="PROSITE-ProRule" id="PRU00182"/>
    </source>
</evidence>
<dbReference type="CDD" id="cd00165">
    <property type="entry name" value="S4"/>
    <property type="match status" value="1"/>
</dbReference>
<name>A0A1V9YPY2_ACHHY</name>
<dbReference type="GO" id="GO:0009982">
    <property type="term" value="F:pseudouridine synthase activity"/>
    <property type="evidence" value="ECO:0007669"/>
    <property type="project" value="InterPro"/>
</dbReference>
<dbReference type="PANTHER" id="PTHR47683">
    <property type="entry name" value="PSEUDOURIDINE SYNTHASE FAMILY PROTEIN-RELATED"/>
    <property type="match status" value="1"/>
</dbReference>
<dbReference type="SMART" id="SM00363">
    <property type="entry name" value="S4"/>
    <property type="match status" value="1"/>
</dbReference>
<dbReference type="PANTHER" id="PTHR47683:SF3">
    <property type="entry name" value="RIBOSOMAL LARGE SUBUNIT PSEUDOURIDINE SYNTHASE B"/>
    <property type="match status" value="1"/>
</dbReference>
<dbReference type="InterPro" id="IPR000748">
    <property type="entry name" value="PsdUridine_synth_RsuA/RluB/E/F"/>
</dbReference>
<evidence type="ECO:0000259" key="5">
    <source>
        <dbReference type="SMART" id="SM00363"/>
    </source>
</evidence>
<dbReference type="GO" id="GO:0003723">
    <property type="term" value="F:RNA binding"/>
    <property type="evidence" value="ECO:0007669"/>
    <property type="project" value="UniProtKB-KW"/>
</dbReference>
<dbReference type="InterPro" id="IPR036986">
    <property type="entry name" value="S4_RNA-bd_sf"/>
</dbReference>
<dbReference type="InterPro" id="IPR050343">
    <property type="entry name" value="RsuA_PseudoU_synthase"/>
</dbReference>
<dbReference type="InterPro" id="IPR042092">
    <property type="entry name" value="PsdUridine_s_RsuA/RluB/E/F_cat"/>
</dbReference>
<evidence type="ECO:0000313" key="6">
    <source>
        <dbReference type="EMBL" id="OQR87713.1"/>
    </source>
</evidence>
<dbReference type="Gene3D" id="3.30.70.580">
    <property type="entry name" value="Pseudouridine synthase I, catalytic domain, N-terminal subdomain"/>
    <property type="match status" value="1"/>
</dbReference>
<evidence type="ECO:0000256" key="2">
    <source>
        <dbReference type="ARBA" id="ARBA00022884"/>
    </source>
</evidence>
<dbReference type="Pfam" id="PF01479">
    <property type="entry name" value="S4"/>
    <property type="match status" value="1"/>
</dbReference>
<keyword evidence="3" id="KW-0413">Isomerase</keyword>
<dbReference type="Pfam" id="PF00849">
    <property type="entry name" value="PseudoU_synth_2"/>
    <property type="match status" value="1"/>
</dbReference>
<comment type="caution">
    <text evidence="6">The sequence shown here is derived from an EMBL/GenBank/DDBJ whole genome shotgun (WGS) entry which is preliminary data.</text>
</comment>
<keyword evidence="7" id="KW-1185">Reference proteome</keyword>
<dbReference type="EMBL" id="JNBR01001426">
    <property type="protein sequence ID" value="OQR87713.1"/>
    <property type="molecule type" value="Genomic_DNA"/>
</dbReference>
<sequence>MLCSRFFRRCITIKSSKLTPEQIAEKTKYRNKISSKEVGSAIPIAPTEVLRLAKRLALSGVGSRREAEKIILDGRVAVNGVLVENVAHNVNMTDQVTVDDKPLTFKDKRRVWIAHKLPGELVTRNDPQGRPIIMDRLKKMGMTQHIIAVGRLDFNTEGLLLLTNDGAYARELEHPQFAVQRTYRALVRGQVLPSKIAELQKGAVVDGVKYRPIQVSVESTKDKDSWLQVKLSEGKNREVRKALAHVRLIVKRLVRVEYGPYRLADLQKGYVLEVQPKPAHEK</sequence>
<dbReference type="PROSITE" id="PS50889">
    <property type="entry name" value="S4"/>
    <property type="match status" value="1"/>
</dbReference>
<dbReference type="Gene3D" id="3.10.290.10">
    <property type="entry name" value="RNA-binding S4 domain"/>
    <property type="match status" value="1"/>
</dbReference>
<evidence type="ECO:0000256" key="3">
    <source>
        <dbReference type="ARBA" id="ARBA00023235"/>
    </source>
</evidence>
<proteinExistence type="inferred from homology"/>
<dbReference type="OrthoDB" id="440619at2759"/>
<dbReference type="InterPro" id="IPR006145">
    <property type="entry name" value="PsdUridine_synth_RsuA/RluA"/>
</dbReference>
<dbReference type="SUPFAM" id="SSF55120">
    <property type="entry name" value="Pseudouridine synthase"/>
    <property type="match status" value="1"/>
</dbReference>
<evidence type="ECO:0000256" key="1">
    <source>
        <dbReference type="ARBA" id="ARBA00008348"/>
    </source>
</evidence>
<organism evidence="6 7">
    <name type="scientific">Achlya hypogyna</name>
    <name type="common">Oomycete</name>
    <name type="synonym">Protoachlya hypogyna</name>
    <dbReference type="NCBI Taxonomy" id="1202772"/>
    <lineage>
        <taxon>Eukaryota</taxon>
        <taxon>Sar</taxon>
        <taxon>Stramenopiles</taxon>
        <taxon>Oomycota</taxon>
        <taxon>Saprolegniomycetes</taxon>
        <taxon>Saprolegniales</taxon>
        <taxon>Achlyaceae</taxon>
        <taxon>Achlya</taxon>
    </lineage>
</organism>
<dbReference type="AlphaFoldDB" id="A0A1V9YPY2"/>
<dbReference type="GO" id="GO:0006364">
    <property type="term" value="P:rRNA processing"/>
    <property type="evidence" value="ECO:0007669"/>
    <property type="project" value="UniProtKB-ARBA"/>
</dbReference>
<evidence type="ECO:0000313" key="7">
    <source>
        <dbReference type="Proteomes" id="UP000243579"/>
    </source>
</evidence>
<dbReference type="PROSITE" id="PS01149">
    <property type="entry name" value="PSI_RSU"/>
    <property type="match status" value="1"/>
</dbReference>
<feature type="domain" description="RNA-binding S4" evidence="5">
    <location>
        <begin position="50"/>
        <end position="118"/>
    </location>
</feature>
<dbReference type="Gene3D" id="3.30.70.1560">
    <property type="entry name" value="Alpha-L RNA-binding motif"/>
    <property type="match status" value="1"/>
</dbReference>
<dbReference type="SUPFAM" id="SSF55174">
    <property type="entry name" value="Alpha-L RNA-binding motif"/>
    <property type="match status" value="1"/>
</dbReference>
<reference evidence="6 7" key="1">
    <citation type="journal article" date="2014" name="Genome Biol. Evol.">
        <title>The secreted proteins of Achlya hypogyna and Thraustotheca clavata identify the ancestral oomycete secretome and reveal gene acquisitions by horizontal gene transfer.</title>
        <authorList>
            <person name="Misner I."/>
            <person name="Blouin N."/>
            <person name="Leonard G."/>
            <person name="Richards T.A."/>
            <person name="Lane C.E."/>
        </authorList>
    </citation>
    <scope>NUCLEOTIDE SEQUENCE [LARGE SCALE GENOMIC DNA]</scope>
    <source>
        <strain evidence="6 7">ATCC 48635</strain>
    </source>
</reference>
<dbReference type="GO" id="GO:0001522">
    <property type="term" value="P:pseudouridine synthesis"/>
    <property type="evidence" value="ECO:0007669"/>
    <property type="project" value="InterPro"/>
</dbReference>